<proteinExistence type="predicted"/>
<dbReference type="Proteomes" id="UP000224567">
    <property type="component" value="Unassembled WGS sequence"/>
</dbReference>
<feature type="coiled-coil region" evidence="1">
    <location>
        <begin position="1"/>
        <end position="91"/>
    </location>
</feature>
<keyword evidence="3" id="KW-1185">Reference proteome</keyword>
<sequence>MRDVLREKDKSEKMLNGKESEIDLLRKKLSDVGYEITNKRSVYERICLEKDEIKIKLNAQEEDVDELSVRLVETEKQQKEIEVEVEKLRVKYVAL</sequence>
<evidence type="ECO:0000256" key="1">
    <source>
        <dbReference type="SAM" id="Coils"/>
    </source>
</evidence>
<evidence type="ECO:0000313" key="2">
    <source>
        <dbReference type="EMBL" id="PHT45232.1"/>
    </source>
</evidence>
<dbReference type="AlphaFoldDB" id="A0A2G2WJ39"/>
<organism evidence="2 3">
    <name type="scientific">Capsicum baccatum</name>
    <name type="common">Peruvian pepper</name>
    <dbReference type="NCBI Taxonomy" id="33114"/>
    <lineage>
        <taxon>Eukaryota</taxon>
        <taxon>Viridiplantae</taxon>
        <taxon>Streptophyta</taxon>
        <taxon>Embryophyta</taxon>
        <taxon>Tracheophyta</taxon>
        <taxon>Spermatophyta</taxon>
        <taxon>Magnoliopsida</taxon>
        <taxon>eudicotyledons</taxon>
        <taxon>Gunneridae</taxon>
        <taxon>Pentapetalae</taxon>
        <taxon>asterids</taxon>
        <taxon>lamiids</taxon>
        <taxon>Solanales</taxon>
        <taxon>Solanaceae</taxon>
        <taxon>Solanoideae</taxon>
        <taxon>Capsiceae</taxon>
        <taxon>Capsicum</taxon>
    </lineage>
</organism>
<reference evidence="3" key="2">
    <citation type="journal article" date="2017" name="J. Anim. Genet.">
        <title>Multiple reference genome sequences of hot pepper reveal the massive evolution of plant disease resistance genes by retroduplication.</title>
        <authorList>
            <person name="Kim S."/>
            <person name="Park J."/>
            <person name="Yeom S.-I."/>
            <person name="Kim Y.-M."/>
            <person name="Seo E."/>
            <person name="Kim K.-T."/>
            <person name="Kim M.-S."/>
            <person name="Lee J.M."/>
            <person name="Cheong K."/>
            <person name="Shin H.-S."/>
            <person name="Kim S.-B."/>
            <person name="Han K."/>
            <person name="Lee J."/>
            <person name="Park M."/>
            <person name="Lee H.-A."/>
            <person name="Lee H.-Y."/>
            <person name="Lee Y."/>
            <person name="Oh S."/>
            <person name="Lee J.H."/>
            <person name="Choi E."/>
            <person name="Choi E."/>
            <person name="Lee S.E."/>
            <person name="Jeon J."/>
            <person name="Kim H."/>
            <person name="Choi G."/>
            <person name="Song H."/>
            <person name="Lee J."/>
            <person name="Lee S.-C."/>
            <person name="Kwon J.-K."/>
            <person name="Lee H.-Y."/>
            <person name="Koo N."/>
            <person name="Hong Y."/>
            <person name="Kim R.W."/>
            <person name="Kang W.-H."/>
            <person name="Huh J.H."/>
            <person name="Kang B.-C."/>
            <person name="Yang T.-J."/>
            <person name="Lee Y.-H."/>
            <person name="Bennetzen J.L."/>
            <person name="Choi D."/>
        </authorList>
    </citation>
    <scope>NUCLEOTIDE SEQUENCE [LARGE SCALE GENOMIC DNA]</scope>
    <source>
        <strain evidence="3">cv. PBC81</strain>
    </source>
</reference>
<dbReference type="EMBL" id="MLFT02000006">
    <property type="protein sequence ID" value="PHT45232.1"/>
    <property type="molecule type" value="Genomic_DNA"/>
</dbReference>
<name>A0A2G2WJ39_CAPBA</name>
<reference evidence="2 3" key="1">
    <citation type="journal article" date="2017" name="Genome Biol.">
        <title>New reference genome sequences of hot pepper reveal the massive evolution of plant disease-resistance genes by retroduplication.</title>
        <authorList>
            <person name="Kim S."/>
            <person name="Park J."/>
            <person name="Yeom S.I."/>
            <person name="Kim Y.M."/>
            <person name="Seo E."/>
            <person name="Kim K.T."/>
            <person name="Kim M.S."/>
            <person name="Lee J.M."/>
            <person name="Cheong K."/>
            <person name="Shin H.S."/>
            <person name="Kim S.B."/>
            <person name="Han K."/>
            <person name="Lee J."/>
            <person name="Park M."/>
            <person name="Lee H.A."/>
            <person name="Lee H.Y."/>
            <person name="Lee Y."/>
            <person name="Oh S."/>
            <person name="Lee J.H."/>
            <person name="Choi E."/>
            <person name="Choi E."/>
            <person name="Lee S.E."/>
            <person name="Jeon J."/>
            <person name="Kim H."/>
            <person name="Choi G."/>
            <person name="Song H."/>
            <person name="Lee J."/>
            <person name="Lee S.C."/>
            <person name="Kwon J.K."/>
            <person name="Lee H.Y."/>
            <person name="Koo N."/>
            <person name="Hong Y."/>
            <person name="Kim R.W."/>
            <person name="Kang W.H."/>
            <person name="Huh J.H."/>
            <person name="Kang B.C."/>
            <person name="Yang T.J."/>
            <person name="Lee Y.H."/>
            <person name="Bennetzen J.L."/>
            <person name="Choi D."/>
        </authorList>
    </citation>
    <scope>NUCLEOTIDE SEQUENCE [LARGE SCALE GENOMIC DNA]</scope>
    <source>
        <strain evidence="3">cv. PBC81</strain>
    </source>
</reference>
<keyword evidence="1" id="KW-0175">Coiled coil</keyword>
<comment type="caution">
    <text evidence="2">The sequence shown here is derived from an EMBL/GenBank/DDBJ whole genome shotgun (WGS) entry which is preliminary data.</text>
</comment>
<gene>
    <name evidence="2" type="ORF">CQW23_14390</name>
</gene>
<dbReference type="OrthoDB" id="689590at2759"/>
<accession>A0A2G2WJ39</accession>
<protein>
    <submittedName>
        <fullName evidence="2">Uncharacterized protein</fullName>
    </submittedName>
</protein>
<evidence type="ECO:0000313" key="3">
    <source>
        <dbReference type="Proteomes" id="UP000224567"/>
    </source>
</evidence>